<evidence type="ECO:0000313" key="2">
    <source>
        <dbReference type="EMBL" id="QSQ28382.1"/>
    </source>
</evidence>
<sequence>MRGGGTPVRSLKRMMEPSVPSRPRLLLGALGPGIVGATSLTLIHEGARRVLAHPPRMDVLGKRALKKGVRWFGGRPAHGRRLHRQSLAGDVLTNGLFYSLVALGRPKRPYLRGVVVGLLAGVGAVVLPPYLGLGRRPSRARASTSLLTLAWYTLGGLAAARATRSLLDSAPPLETPGPGW</sequence>
<proteinExistence type="predicted"/>
<feature type="transmembrane region" description="Helical" evidence="1">
    <location>
        <begin position="110"/>
        <end position="133"/>
    </location>
</feature>
<name>A0ABX7PD74_9BACT</name>
<accession>A0ABX7PD74</accession>
<gene>
    <name evidence="2" type="ORF">JY651_34945</name>
</gene>
<evidence type="ECO:0000313" key="3">
    <source>
        <dbReference type="Proteomes" id="UP000662747"/>
    </source>
</evidence>
<protein>
    <submittedName>
        <fullName evidence="2">Uncharacterized protein</fullName>
    </submittedName>
</protein>
<keyword evidence="3" id="KW-1185">Reference proteome</keyword>
<keyword evidence="1" id="KW-0812">Transmembrane</keyword>
<organism evidence="2 3">
    <name type="scientific">Pyxidicoccus parkwayensis</name>
    <dbReference type="NCBI Taxonomy" id="2813578"/>
    <lineage>
        <taxon>Bacteria</taxon>
        <taxon>Pseudomonadati</taxon>
        <taxon>Myxococcota</taxon>
        <taxon>Myxococcia</taxon>
        <taxon>Myxococcales</taxon>
        <taxon>Cystobacterineae</taxon>
        <taxon>Myxococcaceae</taxon>
        <taxon>Pyxidicoccus</taxon>
    </lineage>
</organism>
<reference evidence="2 3" key="1">
    <citation type="submission" date="2021-02" db="EMBL/GenBank/DDBJ databases">
        <title>De Novo genome assembly of isolated myxobacteria.</title>
        <authorList>
            <person name="Stevens D.C."/>
        </authorList>
    </citation>
    <scope>NUCLEOTIDE SEQUENCE [LARGE SCALE GENOMIC DNA]</scope>
    <source>
        <strain evidence="3">SCPEA02</strain>
    </source>
</reference>
<keyword evidence="1" id="KW-1133">Transmembrane helix</keyword>
<evidence type="ECO:0000256" key="1">
    <source>
        <dbReference type="SAM" id="Phobius"/>
    </source>
</evidence>
<dbReference type="Proteomes" id="UP000662747">
    <property type="component" value="Chromosome"/>
</dbReference>
<keyword evidence="1" id="KW-0472">Membrane</keyword>
<dbReference type="EMBL" id="CP071090">
    <property type="protein sequence ID" value="QSQ28382.1"/>
    <property type="molecule type" value="Genomic_DNA"/>
</dbReference>